<evidence type="ECO:0000313" key="2">
    <source>
        <dbReference type="Proteomes" id="UP000015241"/>
    </source>
</evidence>
<dbReference type="eggNOG" id="ENOG502SX6R">
    <property type="taxonomic scope" value="Eukaryota"/>
</dbReference>
<dbReference type="EMBL" id="KE504122">
    <property type="protein sequence ID" value="EPT05986.1"/>
    <property type="molecule type" value="Genomic_DNA"/>
</dbReference>
<accession>S8FXZ8</accession>
<name>S8FXZ8_FOMSC</name>
<dbReference type="OrthoDB" id="2579508at2759"/>
<dbReference type="AlphaFoldDB" id="S8FXZ8"/>
<protein>
    <submittedName>
        <fullName evidence="1">Uncharacterized protein</fullName>
    </submittedName>
</protein>
<evidence type="ECO:0000313" key="1">
    <source>
        <dbReference type="EMBL" id="EPT05986.1"/>
    </source>
</evidence>
<gene>
    <name evidence="1" type="ORF">FOMPIDRAFT_1110298</name>
</gene>
<organism evidence="1 2">
    <name type="scientific">Fomitopsis schrenkii</name>
    <name type="common">Brown rot fungus</name>
    <dbReference type="NCBI Taxonomy" id="2126942"/>
    <lineage>
        <taxon>Eukaryota</taxon>
        <taxon>Fungi</taxon>
        <taxon>Dikarya</taxon>
        <taxon>Basidiomycota</taxon>
        <taxon>Agaricomycotina</taxon>
        <taxon>Agaricomycetes</taxon>
        <taxon>Polyporales</taxon>
        <taxon>Fomitopsis</taxon>
    </lineage>
</organism>
<dbReference type="Proteomes" id="UP000015241">
    <property type="component" value="Unassembled WGS sequence"/>
</dbReference>
<proteinExistence type="predicted"/>
<dbReference type="HOGENOM" id="CLU_048299_0_1_1"/>
<sequence>MRINIYDQVQALLSVEPLDRLRAYLSQAILPPMKLSPKAPPLPPAGHHSHKNSLSVVPKQYRLLEKMYIIENADFWPVLNTALNLHVTQDKLAMRDEDDFENVTIPCQPNYQLAAHPPTKPANLGQLCRWVSQFPLDSAQAVMHNIFPQTEDWSFSPVRSDVDEDIFESYIWSPTATTVNATGGPGSVSVFVQPPWILSPKDLQAFARCDAVSNVADKAQAYISKERLWAKVWDECQRNNSYYFVVTTYWGWVFGAFSPGRVCAFVTGVIKAEQMYPTALESLVYWLMSAMGFQGGWEIPEVSGEPQFVEPPCLVGDLFPPDSFEYGRNREMLLAISRLS</sequence>
<dbReference type="InParanoid" id="S8FXZ8"/>
<reference evidence="1 2" key="1">
    <citation type="journal article" date="2012" name="Science">
        <title>The Paleozoic origin of enzymatic lignin decomposition reconstructed from 31 fungal genomes.</title>
        <authorList>
            <person name="Floudas D."/>
            <person name="Binder M."/>
            <person name="Riley R."/>
            <person name="Barry K."/>
            <person name="Blanchette R.A."/>
            <person name="Henrissat B."/>
            <person name="Martinez A.T."/>
            <person name="Otillar R."/>
            <person name="Spatafora J.W."/>
            <person name="Yadav J.S."/>
            <person name="Aerts A."/>
            <person name="Benoit I."/>
            <person name="Boyd A."/>
            <person name="Carlson A."/>
            <person name="Copeland A."/>
            <person name="Coutinho P.M."/>
            <person name="de Vries R.P."/>
            <person name="Ferreira P."/>
            <person name="Findley K."/>
            <person name="Foster B."/>
            <person name="Gaskell J."/>
            <person name="Glotzer D."/>
            <person name="Gorecki P."/>
            <person name="Heitman J."/>
            <person name="Hesse C."/>
            <person name="Hori C."/>
            <person name="Igarashi K."/>
            <person name="Jurgens J.A."/>
            <person name="Kallen N."/>
            <person name="Kersten P."/>
            <person name="Kohler A."/>
            <person name="Kuees U."/>
            <person name="Kumar T.K.A."/>
            <person name="Kuo A."/>
            <person name="LaButti K."/>
            <person name="Larrondo L.F."/>
            <person name="Lindquist E."/>
            <person name="Ling A."/>
            <person name="Lombard V."/>
            <person name="Lucas S."/>
            <person name="Lundell T."/>
            <person name="Martin R."/>
            <person name="McLaughlin D.J."/>
            <person name="Morgenstern I."/>
            <person name="Morin E."/>
            <person name="Murat C."/>
            <person name="Nagy L.G."/>
            <person name="Nolan M."/>
            <person name="Ohm R.A."/>
            <person name="Patyshakuliyeva A."/>
            <person name="Rokas A."/>
            <person name="Ruiz-Duenas F.J."/>
            <person name="Sabat G."/>
            <person name="Salamov A."/>
            <person name="Samejima M."/>
            <person name="Schmutz J."/>
            <person name="Slot J.C."/>
            <person name="St John F."/>
            <person name="Stenlid J."/>
            <person name="Sun H."/>
            <person name="Sun S."/>
            <person name="Syed K."/>
            <person name="Tsang A."/>
            <person name="Wiebenga A."/>
            <person name="Young D."/>
            <person name="Pisabarro A."/>
            <person name="Eastwood D.C."/>
            <person name="Martin F."/>
            <person name="Cullen D."/>
            <person name="Grigoriev I.V."/>
            <person name="Hibbett D.S."/>
        </authorList>
    </citation>
    <scope>NUCLEOTIDE SEQUENCE</scope>
    <source>
        <strain evidence="2">FP-58527</strain>
    </source>
</reference>
<keyword evidence="2" id="KW-1185">Reference proteome</keyword>